<reference evidence="1 2" key="1">
    <citation type="submission" date="2013-08" db="EMBL/GenBank/DDBJ databases">
        <title>The genome sequence of Skermanella stibiiresistens.</title>
        <authorList>
            <person name="Zhu W."/>
            <person name="Wang G."/>
        </authorList>
    </citation>
    <scope>NUCLEOTIDE SEQUENCE [LARGE SCALE GENOMIC DNA]</scope>
    <source>
        <strain evidence="1 2">SB22</strain>
    </source>
</reference>
<evidence type="ECO:0000313" key="2">
    <source>
        <dbReference type="Proteomes" id="UP000019486"/>
    </source>
</evidence>
<gene>
    <name evidence="1" type="ORF">N825_25710</name>
</gene>
<name>W9GVR7_9PROT</name>
<dbReference type="PATRIC" id="fig|1385369.3.peg.6270"/>
<keyword evidence="2" id="KW-1185">Reference proteome</keyword>
<dbReference type="PIRSF" id="PIRSF008546">
    <property type="entry name" value="UCP008546"/>
    <property type="match status" value="1"/>
</dbReference>
<dbReference type="SUPFAM" id="SSF140736">
    <property type="entry name" value="Rv1873-like"/>
    <property type="match status" value="1"/>
</dbReference>
<dbReference type="Gene3D" id="1.25.40.380">
    <property type="entry name" value="Protein of unknown function DUF1810"/>
    <property type="match status" value="1"/>
</dbReference>
<dbReference type="STRING" id="1385369.N825_25710"/>
<dbReference type="InterPro" id="IPR036287">
    <property type="entry name" value="Rv1873-like_sf"/>
</dbReference>
<dbReference type="EMBL" id="AVFL01000037">
    <property type="protein sequence ID" value="EWY36721.1"/>
    <property type="molecule type" value="Genomic_DNA"/>
</dbReference>
<dbReference type="Pfam" id="PF08837">
    <property type="entry name" value="DUF1810"/>
    <property type="match status" value="1"/>
</dbReference>
<dbReference type="InterPro" id="IPR014937">
    <property type="entry name" value="DUF1810"/>
</dbReference>
<organism evidence="1 2">
    <name type="scientific">Skermanella stibiiresistens SB22</name>
    <dbReference type="NCBI Taxonomy" id="1385369"/>
    <lineage>
        <taxon>Bacteria</taxon>
        <taxon>Pseudomonadati</taxon>
        <taxon>Pseudomonadota</taxon>
        <taxon>Alphaproteobacteria</taxon>
        <taxon>Rhodospirillales</taxon>
        <taxon>Azospirillaceae</taxon>
        <taxon>Skermanella</taxon>
    </lineage>
</organism>
<accession>W9GVR7</accession>
<proteinExistence type="predicted"/>
<sequence>MTTHNLDRFVQAQEPVIAEVRRELESGRKSSHWMWFVFPQIAGLGHSAMAQRYAIASLDEARAYLDHPVLGPRLIELTRLVNRVPDRSVHAIFGSPDDLKFHSSMTLFTQARPGEPAFQEALDRYFSGALDQGTLAELARS</sequence>
<dbReference type="OrthoDB" id="9801870at2"/>
<comment type="caution">
    <text evidence="1">The sequence shown here is derived from an EMBL/GenBank/DDBJ whole genome shotgun (WGS) entry which is preliminary data.</text>
</comment>
<dbReference type="AlphaFoldDB" id="W9GVR7"/>
<protein>
    <submittedName>
        <fullName evidence="1">Calpastatin</fullName>
    </submittedName>
</protein>
<dbReference type="RefSeq" id="WP_037460152.1">
    <property type="nucleotide sequence ID" value="NZ_AVFL01000037.1"/>
</dbReference>
<evidence type="ECO:0000313" key="1">
    <source>
        <dbReference type="EMBL" id="EWY36721.1"/>
    </source>
</evidence>
<dbReference type="Proteomes" id="UP000019486">
    <property type="component" value="Unassembled WGS sequence"/>
</dbReference>